<sequence length="258" mass="29382">MNILTIADGFVGLFPKKISVTLIHETEGRLVGTYKMSRESLPEAFNRPTVVTIDGQYWRVTRAEPFHSNVYAKKKKLVLHVEDVAKFKAVNNKLMVPTIANPPAVVPVFPLPHDLTLTITAEAWRQIEFLPLVLVDDVEKERDIVEELKVAVPGDNGLRGYDAVHVRREFDVLDISFEAFYELVQGMEKGNLQWEDKGMVVDGFYVRSARGWVYYGVVVEERIQRLGMLEFDSLEEEVKEVLDGFELVLVDWCGGRVV</sequence>
<dbReference type="RefSeq" id="WP_149840905.1">
    <property type="nucleotide sequence ID" value="NZ_VUOC01000004.1"/>
</dbReference>
<gene>
    <name evidence="1" type="ORF">F0L74_26410</name>
</gene>
<dbReference type="Proteomes" id="UP000324611">
    <property type="component" value="Unassembled WGS sequence"/>
</dbReference>
<keyword evidence="2" id="KW-1185">Reference proteome</keyword>
<reference evidence="1 2" key="2">
    <citation type="submission" date="2019-09" db="EMBL/GenBank/DDBJ databases">
        <authorList>
            <person name="Jin C."/>
        </authorList>
    </citation>
    <scope>NUCLEOTIDE SEQUENCE [LARGE SCALE GENOMIC DNA]</scope>
    <source>
        <strain evidence="1 2">BN140078</strain>
    </source>
</reference>
<dbReference type="AlphaFoldDB" id="A0A5B2VLZ8"/>
<proteinExistence type="predicted"/>
<evidence type="ECO:0000313" key="1">
    <source>
        <dbReference type="EMBL" id="KAA2239728.1"/>
    </source>
</evidence>
<comment type="caution">
    <text evidence="1">The sequence shown here is derived from an EMBL/GenBank/DDBJ whole genome shotgun (WGS) entry which is preliminary data.</text>
</comment>
<organism evidence="1 2">
    <name type="scientific">Chitinophaga agrisoli</name>
    <dbReference type="NCBI Taxonomy" id="2607653"/>
    <lineage>
        <taxon>Bacteria</taxon>
        <taxon>Pseudomonadati</taxon>
        <taxon>Bacteroidota</taxon>
        <taxon>Chitinophagia</taxon>
        <taxon>Chitinophagales</taxon>
        <taxon>Chitinophagaceae</taxon>
        <taxon>Chitinophaga</taxon>
    </lineage>
</organism>
<reference evidence="1 2" key="1">
    <citation type="submission" date="2019-09" db="EMBL/GenBank/DDBJ databases">
        <title>Chitinophaga ginsengihumi sp. nov., isolated from soil of ginseng rhizosphere.</title>
        <authorList>
            <person name="Lee J."/>
        </authorList>
    </citation>
    <scope>NUCLEOTIDE SEQUENCE [LARGE SCALE GENOMIC DNA]</scope>
    <source>
        <strain evidence="1 2">BN140078</strain>
    </source>
</reference>
<dbReference type="EMBL" id="VUOC01000004">
    <property type="protein sequence ID" value="KAA2239728.1"/>
    <property type="molecule type" value="Genomic_DNA"/>
</dbReference>
<name>A0A5B2VLZ8_9BACT</name>
<protein>
    <submittedName>
        <fullName evidence="1">Uncharacterized protein</fullName>
    </submittedName>
</protein>
<accession>A0A5B2VLZ8</accession>
<evidence type="ECO:0000313" key="2">
    <source>
        <dbReference type="Proteomes" id="UP000324611"/>
    </source>
</evidence>